<feature type="binding site" evidence="10">
    <location>
        <position position="614"/>
    </location>
    <ligand>
        <name>L-methionine</name>
        <dbReference type="ChEBI" id="CHEBI:57844"/>
    </ligand>
</feature>
<evidence type="ECO:0000259" key="12">
    <source>
        <dbReference type="Pfam" id="PF08267"/>
    </source>
</evidence>
<evidence type="ECO:0000256" key="2">
    <source>
        <dbReference type="ARBA" id="ARBA00004681"/>
    </source>
</evidence>
<evidence type="ECO:0000256" key="9">
    <source>
        <dbReference type="ARBA" id="ARBA00023167"/>
    </source>
</evidence>
<evidence type="ECO:0000313" key="13">
    <source>
        <dbReference type="EMBL" id="QRR03678.1"/>
    </source>
</evidence>
<name>A0ABX7IF06_9BACT</name>
<sequence>MLSHNLGYPRVGARRELKKACEQFWAGKSDRDTLQKTARQLRHQNWETQKAAGISLIPSNDFSLYDQVLDTSLMVGAIPGRYLQLLDGKTNRELDLYFAMARGIQREGVDIKAMEMTKWFDTNYHYIVPEFTRDQQFNRYSDQVILDFEDARQAGILTKPVLVGPVTYLWSGKEKEAGFERIDLLENLLPVYISILKELASMGAEWVQLDEPCLVTDLTEKEKKALITAYTTIRETVPQLKLLVATYFGALEDNLPTAINLPVDALHIDLTRGAETLPAILAEESFVLSDKKLSLGVVDGRNIWKNDFAGSIRFIRQAADVLGTDRVLVAPSCSLLHSPYDLDLETNEAVLTPEIKNWMSFAKQKLTEVAALTALAQTDFEDDERFTGNQRAIESRKTSPLIHKPDVKARAAAIVESDFERQSAFPARQQIQLDKLKLPLFPSTTIGSFPQTDEIRQLRAQLKKGLLTAEEYEEKIREEIVSSLRWQEALDIDVLVHGEFERNDMVEYFGESLSGFVFTENGWVQSYGSRCVKPPVIYGDVARPDAMTVKWSAFAQANSDRLVKGMLTGPVTILQWSFVRDDQPRKDTTFQIALAIRDEVTDLEKAGIKVIQIDEPAIREGLPLRQSAWEAYLQWAVDAFRLSAAGVADRTQIHTHMCYSEFNDIIDSIAAMDADVITIETSRSQMELLDAFAKFNYPNEIGPGVYDIHSPRVPGVDEMTELLQKALQVIPARNLWVNPDCGLKTRKWPETEAALRNMISAAKLLRESVALAPH</sequence>
<comment type="function">
    <text evidence="1 10">Catalyzes the transfer of a methyl group from 5-methyltetrahydrofolate to homocysteine resulting in methionine formation.</text>
</comment>
<dbReference type="EC" id="2.1.1.14" evidence="10"/>
<protein>
    <recommendedName>
        <fullName evidence="10">5-methyltetrahydropteroyltriglutamate--homocysteine methyltransferase</fullName>
        <ecNumber evidence="10">2.1.1.14</ecNumber>
    </recommendedName>
    <alternativeName>
        <fullName evidence="10">Cobalamin-independent methionine synthase</fullName>
    </alternativeName>
    <alternativeName>
        <fullName evidence="10">Methionine synthase, vitamin-B12 independent isozyme</fullName>
    </alternativeName>
</protein>
<dbReference type="InterPro" id="IPR002629">
    <property type="entry name" value="Met_Synth_C/arc"/>
</dbReference>
<dbReference type="Proteomes" id="UP000612680">
    <property type="component" value="Chromosome"/>
</dbReference>
<organism evidence="13 14">
    <name type="scientific">Dyadobacter sandarakinus</name>
    <dbReference type="NCBI Taxonomy" id="2747268"/>
    <lineage>
        <taxon>Bacteria</taxon>
        <taxon>Pseudomonadati</taxon>
        <taxon>Bacteroidota</taxon>
        <taxon>Cytophagia</taxon>
        <taxon>Cytophagales</taxon>
        <taxon>Spirosomataceae</taxon>
        <taxon>Dyadobacter</taxon>
    </lineage>
</organism>
<comment type="pathway">
    <text evidence="2 10">Amino-acid biosynthesis; L-methionine biosynthesis via de novo pathway; L-methionine from L-homocysteine (MetE route): step 1/1.</text>
</comment>
<keyword evidence="10" id="KW-0677">Repeat</keyword>
<feature type="binding site" evidence="10">
    <location>
        <position position="576"/>
    </location>
    <ligand>
        <name>5-methyltetrahydropteroyltri-L-glutamate</name>
        <dbReference type="ChEBI" id="CHEBI:58207"/>
    </ligand>
</feature>
<evidence type="ECO:0000256" key="1">
    <source>
        <dbReference type="ARBA" id="ARBA00002777"/>
    </source>
</evidence>
<keyword evidence="9 10" id="KW-0486">Methionine biosynthesis</keyword>
<dbReference type="InterPro" id="IPR013215">
    <property type="entry name" value="Cbl-indep_Met_Synth_N"/>
</dbReference>
<dbReference type="HAMAP" id="MF_00172">
    <property type="entry name" value="Meth_synth"/>
    <property type="match status" value="1"/>
</dbReference>
<dbReference type="InterPro" id="IPR006276">
    <property type="entry name" value="Cobalamin-indep_Met_synthase"/>
</dbReference>
<feature type="binding site" evidence="10">
    <location>
        <position position="620"/>
    </location>
    <ligand>
        <name>5-methyltetrahydropteroyltri-L-glutamate</name>
        <dbReference type="ChEBI" id="CHEBI:58207"/>
    </ligand>
</feature>
<dbReference type="EMBL" id="CP056775">
    <property type="protein sequence ID" value="QRR03678.1"/>
    <property type="molecule type" value="Genomic_DNA"/>
</dbReference>
<evidence type="ECO:0000256" key="7">
    <source>
        <dbReference type="ARBA" id="ARBA00022723"/>
    </source>
</evidence>
<dbReference type="RefSeq" id="WP_204659869.1">
    <property type="nucleotide sequence ID" value="NZ_CP056775.1"/>
</dbReference>
<keyword evidence="14" id="KW-1185">Reference proteome</keyword>
<dbReference type="Pfam" id="PF08267">
    <property type="entry name" value="Meth_synt_1"/>
    <property type="match status" value="1"/>
</dbReference>
<accession>A0ABX7IF06</accession>
<keyword evidence="6 10" id="KW-0808">Transferase</keyword>
<dbReference type="GO" id="GO:0003871">
    <property type="term" value="F:5-methyltetrahydropteroyltriglutamate-homocysteine S-methyltransferase activity"/>
    <property type="evidence" value="ECO:0007669"/>
    <property type="project" value="UniProtKB-EC"/>
</dbReference>
<feature type="binding site" evidence="10">
    <location>
        <begin position="15"/>
        <end position="18"/>
    </location>
    <ligand>
        <name>5-methyltetrahydropteroyltri-L-glutamate</name>
        <dbReference type="ChEBI" id="CHEBI:58207"/>
    </ligand>
</feature>
<evidence type="ECO:0000313" key="14">
    <source>
        <dbReference type="Proteomes" id="UP000612680"/>
    </source>
</evidence>
<feature type="binding site" evidence="10">
    <location>
        <begin position="446"/>
        <end position="448"/>
    </location>
    <ligand>
        <name>L-methionine</name>
        <dbReference type="ChEBI" id="CHEBI:57844"/>
    </ligand>
</feature>
<keyword evidence="7 10" id="KW-0479">Metal-binding</keyword>
<feature type="binding site" evidence="10">
    <location>
        <begin position="530"/>
        <end position="531"/>
    </location>
    <ligand>
        <name>5-methyltetrahydropteroyltri-L-glutamate</name>
        <dbReference type="ChEBI" id="CHEBI:58207"/>
    </ligand>
</feature>
<keyword evidence="5 10" id="KW-0028">Amino-acid biosynthesis</keyword>
<keyword evidence="8 10" id="KW-0862">Zinc</keyword>
<feature type="binding site" evidence="10">
    <location>
        <position position="499"/>
    </location>
    <ligand>
        <name>L-homocysteine</name>
        <dbReference type="ChEBI" id="CHEBI:58199"/>
    </ligand>
</feature>
<dbReference type="SUPFAM" id="SSF51726">
    <property type="entry name" value="UROD/MetE-like"/>
    <property type="match status" value="2"/>
</dbReference>
<dbReference type="PIRSF" id="PIRSF000382">
    <property type="entry name" value="MeTrfase_B12_ind"/>
    <property type="match status" value="1"/>
</dbReference>
<dbReference type="NCBIfam" id="TIGR01371">
    <property type="entry name" value="met_syn_B12ind"/>
    <property type="match status" value="1"/>
</dbReference>
<feature type="binding site" evidence="10">
    <location>
        <position position="741"/>
    </location>
    <ligand>
        <name>Zn(2+)</name>
        <dbReference type="ChEBI" id="CHEBI:29105"/>
        <note>catalytic</note>
    </ligand>
</feature>
<evidence type="ECO:0000256" key="4">
    <source>
        <dbReference type="ARBA" id="ARBA00022603"/>
    </source>
</evidence>
<dbReference type="Pfam" id="PF01717">
    <property type="entry name" value="Meth_synt_2"/>
    <property type="match status" value="1"/>
</dbReference>
<feature type="binding site" evidence="10">
    <location>
        <begin position="446"/>
        <end position="448"/>
    </location>
    <ligand>
        <name>L-homocysteine</name>
        <dbReference type="ChEBI" id="CHEBI:58199"/>
    </ligand>
</feature>
<feature type="binding site" evidence="10">
    <location>
        <position position="656"/>
    </location>
    <ligand>
        <name>Zn(2+)</name>
        <dbReference type="ChEBI" id="CHEBI:29105"/>
        <note>catalytic</note>
    </ligand>
</feature>
<feature type="domain" description="Cobalamin-independent methionine synthase MetE C-terminal/archaeal" evidence="11">
    <location>
        <begin position="441"/>
        <end position="763"/>
    </location>
</feature>
<evidence type="ECO:0000259" key="11">
    <source>
        <dbReference type="Pfam" id="PF01717"/>
    </source>
</evidence>
<feature type="domain" description="Cobalamin-independent methionine synthase MetE N-terminal" evidence="12">
    <location>
        <begin position="3"/>
        <end position="320"/>
    </location>
</feature>
<feature type="binding site" evidence="10">
    <location>
        <position position="680"/>
    </location>
    <ligand>
        <name>Zn(2+)</name>
        <dbReference type="ChEBI" id="CHEBI:29105"/>
        <note>catalytic</note>
    </ligand>
</feature>
<feature type="binding site" evidence="10">
    <location>
        <position position="499"/>
    </location>
    <ligand>
        <name>L-methionine</name>
        <dbReference type="ChEBI" id="CHEBI:57844"/>
    </ligand>
</feature>
<comment type="catalytic activity">
    <reaction evidence="10">
        <text>5-methyltetrahydropteroyltri-L-glutamate + L-homocysteine = tetrahydropteroyltri-L-glutamate + L-methionine</text>
        <dbReference type="Rhea" id="RHEA:21196"/>
        <dbReference type="ChEBI" id="CHEBI:57844"/>
        <dbReference type="ChEBI" id="CHEBI:58140"/>
        <dbReference type="ChEBI" id="CHEBI:58199"/>
        <dbReference type="ChEBI" id="CHEBI:58207"/>
        <dbReference type="EC" id="2.1.1.14"/>
    </reaction>
</comment>
<reference evidence="13 14" key="1">
    <citation type="submission" date="2020-06" db="EMBL/GenBank/DDBJ databases">
        <title>Dyadobacter sandarakinus sp. nov., isolated from the soil of the Arctic Yellow River Station.</title>
        <authorList>
            <person name="Zhang Y."/>
            <person name="Peng F."/>
        </authorList>
    </citation>
    <scope>NUCLEOTIDE SEQUENCE [LARGE SCALE GENOMIC DNA]</scope>
    <source>
        <strain evidence="13 14">Q3-56</strain>
    </source>
</reference>
<evidence type="ECO:0000256" key="5">
    <source>
        <dbReference type="ARBA" id="ARBA00022605"/>
    </source>
</evidence>
<feature type="binding site" evidence="10">
    <location>
        <position position="658"/>
    </location>
    <ligand>
        <name>Zn(2+)</name>
        <dbReference type="ChEBI" id="CHEBI:29105"/>
        <note>catalytic</note>
    </ligand>
</feature>
<dbReference type="CDD" id="cd03312">
    <property type="entry name" value="CIMS_N_terminal_like"/>
    <property type="match status" value="1"/>
</dbReference>
<feature type="binding site" evidence="10">
    <location>
        <position position="118"/>
    </location>
    <ligand>
        <name>5-methyltetrahydropteroyltri-L-glutamate</name>
        <dbReference type="ChEBI" id="CHEBI:58207"/>
    </ligand>
</feature>
<feature type="active site" description="Proton donor" evidence="10">
    <location>
        <position position="709"/>
    </location>
</feature>
<comment type="similarity">
    <text evidence="3 10">Belongs to the vitamin-B12 independent methionine synthase family.</text>
</comment>
<feature type="binding site" evidence="10">
    <location>
        <position position="614"/>
    </location>
    <ligand>
        <name>L-homocysteine</name>
        <dbReference type="ChEBI" id="CHEBI:58199"/>
    </ligand>
</feature>
<dbReference type="GO" id="GO:0032259">
    <property type="term" value="P:methylation"/>
    <property type="evidence" value="ECO:0007669"/>
    <property type="project" value="UniProtKB-KW"/>
</dbReference>
<keyword evidence="4 10" id="KW-0489">Methyltransferase</keyword>
<dbReference type="NCBIfam" id="NF003556">
    <property type="entry name" value="PRK05222.1"/>
    <property type="match status" value="1"/>
</dbReference>
<dbReference type="PANTHER" id="PTHR30519">
    <property type="entry name" value="5-METHYLTETRAHYDROPTEROYLTRIGLUTAMATE--HOMOCYSTEINE METHYLTRANSFERASE"/>
    <property type="match status" value="1"/>
</dbReference>
<gene>
    <name evidence="10 13" type="primary">metE</name>
    <name evidence="13" type="ORF">HWI92_23555</name>
</gene>
<evidence type="ECO:0000256" key="10">
    <source>
        <dbReference type="HAMAP-Rule" id="MF_00172"/>
    </source>
</evidence>
<evidence type="ECO:0000256" key="6">
    <source>
        <dbReference type="ARBA" id="ARBA00022679"/>
    </source>
</evidence>
<comment type="cofactor">
    <cofactor evidence="10">
        <name>Zn(2+)</name>
        <dbReference type="ChEBI" id="CHEBI:29105"/>
    </cofactor>
    <text evidence="10">Binds 1 zinc ion per subunit.</text>
</comment>
<evidence type="ECO:0000256" key="8">
    <source>
        <dbReference type="ARBA" id="ARBA00022833"/>
    </source>
</evidence>
<dbReference type="CDD" id="cd03311">
    <property type="entry name" value="CIMS_C_terminal_like"/>
    <property type="match status" value="1"/>
</dbReference>
<proteinExistence type="inferred from homology"/>
<dbReference type="InterPro" id="IPR038071">
    <property type="entry name" value="UROD/MetE-like_sf"/>
</dbReference>
<dbReference type="Gene3D" id="3.20.20.210">
    <property type="match status" value="2"/>
</dbReference>
<evidence type="ECO:0000256" key="3">
    <source>
        <dbReference type="ARBA" id="ARBA00009553"/>
    </source>
</evidence>